<feature type="domain" description="MATH" evidence="1">
    <location>
        <begin position="16"/>
        <end position="151"/>
    </location>
</feature>
<dbReference type="PROSITE" id="PS50144">
    <property type="entry name" value="MATH"/>
    <property type="match status" value="2"/>
</dbReference>
<dbReference type="EMBL" id="JAAIUW010000004">
    <property type="protein sequence ID" value="KAF7836877.1"/>
    <property type="molecule type" value="Genomic_DNA"/>
</dbReference>
<dbReference type="AlphaFoldDB" id="A0A834X3D3"/>
<gene>
    <name evidence="2" type="ORF">G2W53_011736</name>
</gene>
<dbReference type="Pfam" id="PF22486">
    <property type="entry name" value="MATH_2"/>
    <property type="match status" value="2"/>
</dbReference>
<name>A0A834X3D3_9FABA</name>
<dbReference type="SMART" id="SM00061">
    <property type="entry name" value="MATH"/>
    <property type="match status" value="2"/>
</dbReference>
<dbReference type="PANTHER" id="PTHR46162:SF2">
    <property type="entry name" value="ANKYRIN REPEAT-CONTAINING PROTEIN-RELATED"/>
    <property type="match status" value="1"/>
</dbReference>
<accession>A0A834X3D3</accession>
<organism evidence="2 3">
    <name type="scientific">Senna tora</name>
    <dbReference type="NCBI Taxonomy" id="362788"/>
    <lineage>
        <taxon>Eukaryota</taxon>
        <taxon>Viridiplantae</taxon>
        <taxon>Streptophyta</taxon>
        <taxon>Embryophyta</taxon>
        <taxon>Tracheophyta</taxon>
        <taxon>Spermatophyta</taxon>
        <taxon>Magnoliopsida</taxon>
        <taxon>eudicotyledons</taxon>
        <taxon>Gunneridae</taxon>
        <taxon>Pentapetalae</taxon>
        <taxon>rosids</taxon>
        <taxon>fabids</taxon>
        <taxon>Fabales</taxon>
        <taxon>Fabaceae</taxon>
        <taxon>Caesalpinioideae</taxon>
        <taxon>Cassia clade</taxon>
        <taxon>Senna</taxon>
    </lineage>
</organism>
<evidence type="ECO:0000259" key="1">
    <source>
        <dbReference type="PROSITE" id="PS50144"/>
    </source>
</evidence>
<dbReference type="OrthoDB" id="1883087at2759"/>
<protein>
    <submittedName>
        <fullName evidence="2">BTB/POZ and MATH domain-containing protein 3</fullName>
    </submittedName>
</protein>
<evidence type="ECO:0000313" key="2">
    <source>
        <dbReference type="EMBL" id="KAF7836877.1"/>
    </source>
</evidence>
<feature type="domain" description="MATH" evidence="1">
    <location>
        <begin position="173"/>
        <end position="300"/>
    </location>
</feature>
<dbReference type="SUPFAM" id="SSF49599">
    <property type="entry name" value="TRAF domain-like"/>
    <property type="match status" value="2"/>
</dbReference>
<dbReference type="InterPro" id="IPR008974">
    <property type="entry name" value="TRAF-like"/>
</dbReference>
<evidence type="ECO:0000313" key="3">
    <source>
        <dbReference type="Proteomes" id="UP000634136"/>
    </source>
</evidence>
<reference evidence="2" key="1">
    <citation type="submission" date="2020-09" db="EMBL/GenBank/DDBJ databases">
        <title>Genome-Enabled Discovery of Anthraquinone Biosynthesis in Senna tora.</title>
        <authorList>
            <person name="Kang S.-H."/>
            <person name="Pandey R.P."/>
            <person name="Lee C.-M."/>
            <person name="Sim J.-S."/>
            <person name="Jeong J.-T."/>
            <person name="Choi B.-S."/>
            <person name="Jung M."/>
            <person name="Ginzburg D."/>
            <person name="Zhao K."/>
            <person name="Won S.Y."/>
            <person name="Oh T.-J."/>
            <person name="Yu Y."/>
            <person name="Kim N.-H."/>
            <person name="Lee O.R."/>
            <person name="Lee T.-H."/>
            <person name="Bashyal P."/>
            <person name="Kim T.-S."/>
            <person name="Lee W.-H."/>
            <person name="Kawkins C."/>
            <person name="Kim C.-K."/>
            <person name="Kim J.S."/>
            <person name="Ahn B.O."/>
            <person name="Rhee S.Y."/>
            <person name="Sohng J.K."/>
        </authorList>
    </citation>
    <scope>NUCLEOTIDE SEQUENCE</scope>
    <source>
        <tissue evidence="2">Leaf</tissue>
    </source>
</reference>
<comment type="caution">
    <text evidence="2">The sequence shown here is derived from an EMBL/GenBank/DDBJ whole genome shotgun (WGS) entry which is preliminary data.</text>
</comment>
<proteinExistence type="predicted"/>
<dbReference type="CDD" id="cd00121">
    <property type="entry name" value="MATH"/>
    <property type="match status" value="2"/>
</dbReference>
<dbReference type="Gene3D" id="2.60.210.10">
    <property type="entry name" value="Apoptosis, Tumor Necrosis Factor Receptor Associated Protein 2, Chain A"/>
    <property type="match status" value="2"/>
</dbReference>
<dbReference type="Proteomes" id="UP000634136">
    <property type="component" value="Unassembled WGS sequence"/>
</dbReference>
<dbReference type="PANTHER" id="PTHR46162">
    <property type="entry name" value="TRAF-LIKE FAMILY PROTEIN"/>
    <property type="match status" value="1"/>
</dbReference>
<sequence>MDIQQGILRSVSDTSPAHYQVRIQSFSLLTKNAIERYESAEFEAGGYKWKLVLYPSGNKSKNVKDHISLYLVLQETTSFPFCWEIYVKIRFSLLDQNKDNYLVVEDGLGMERKFYKRKVEWGYDELIPLKTFSDASNGYLVNDSCEFGAEVYVSRERIRDKGESLIMIRDAIPYKHTWHIDSYSKMTEECYDSQPFIVGNHKWKIQVYPRGRETGFPPYLSLYVALVEPTTLNPSSKIYTQIVLRILDQKQSKHQIGKANFWFSASSHQHGASKFLLLSTFINQYFGFLIKDNCYVEAEVTILGVVDALT</sequence>
<dbReference type="InterPro" id="IPR002083">
    <property type="entry name" value="MATH/TRAF_dom"/>
</dbReference>
<keyword evidence="3" id="KW-1185">Reference proteome</keyword>